<gene>
    <name evidence="2" type="ORF">HPA02_20230</name>
</gene>
<dbReference type="InterPro" id="IPR053714">
    <property type="entry name" value="Iso_Racemase_Enz_sf"/>
</dbReference>
<comment type="similarity">
    <text evidence="1">Belongs to the HyuE racemase family.</text>
</comment>
<evidence type="ECO:0000313" key="2">
    <source>
        <dbReference type="EMBL" id="GEK47740.1"/>
    </source>
</evidence>
<reference evidence="2 3" key="1">
    <citation type="submission" date="2019-07" db="EMBL/GenBank/DDBJ databases">
        <title>Whole genome shotgun sequence of Halomonas pacifica NBRC 102220.</title>
        <authorList>
            <person name="Hosoyama A."/>
            <person name="Uohara A."/>
            <person name="Ohji S."/>
            <person name="Ichikawa N."/>
        </authorList>
    </citation>
    <scope>NUCLEOTIDE SEQUENCE [LARGE SCALE GENOMIC DNA]</scope>
    <source>
        <strain evidence="2 3">NBRC 102220</strain>
    </source>
</reference>
<dbReference type="Proteomes" id="UP000321275">
    <property type="component" value="Unassembled WGS sequence"/>
</dbReference>
<keyword evidence="3" id="KW-1185">Reference proteome</keyword>
<dbReference type="InterPro" id="IPR052186">
    <property type="entry name" value="Hydantoin_racemase-like"/>
</dbReference>
<dbReference type="GO" id="GO:0047661">
    <property type="term" value="F:amino-acid racemase activity"/>
    <property type="evidence" value="ECO:0007669"/>
    <property type="project" value="InterPro"/>
</dbReference>
<dbReference type="RefSeq" id="WP_146803079.1">
    <property type="nucleotide sequence ID" value="NZ_BJUK01000020.1"/>
</dbReference>
<evidence type="ECO:0000313" key="3">
    <source>
        <dbReference type="Proteomes" id="UP000321275"/>
    </source>
</evidence>
<dbReference type="PANTHER" id="PTHR28047">
    <property type="entry name" value="PROTEIN DCG1"/>
    <property type="match status" value="1"/>
</dbReference>
<dbReference type="Pfam" id="PF01177">
    <property type="entry name" value="Asp_Glu_race"/>
    <property type="match status" value="1"/>
</dbReference>
<dbReference type="OrthoDB" id="9791723at2"/>
<name>A0A510XG74_9GAMM</name>
<evidence type="ECO:0000256" key="1">
    <source>
        <dbReference type="ARBA" id="ARBA00038414"/>
    </source>
</evidence>
<dbReference type="Gene3D" id="3.40.50.12500">
    <property type="match status" value="1"/>
</dbReference>
<sequence length="235" mass="24759">MRLLLLNGNSNAAMTATLASRARQWLGAAVTVIEETTAEGVPYIGSRRDCALTAAHTLGRVEAHLARGDLAADAILLGCFGEPGLEAVREISPVPVLGMLEASVLCALQLGERFAIVTPGLRWPRMIEERLHALGVAHHCLEIVPVRVEDLALPLRQEQVSERLMEALEGLQRRAAPPVVIIGGAAFAGFAARLPAPPGCRLLDAFDAALAQSLALMRLGAPGQVSGGKAETSET</sequence>
<proteinExistence type="inferred from homology"/>
<accession>A0A510XG74</accession>
<dbReference type="AlphaFoldDB" id="A0A510XG74"/>
<comment type="caution">
    <text evidence="2">The sequence shown here is derived from an EMBL/GenBank/DDBJ whole genome shotgun (WGS) entry which is preliminary data.</text>
</comment>
<organism evidence="2 3">
    <name type="scientific">Bisbaumannia pacifica</name>
    <dbReference type="NCBI Taxonomy" id="77098"/>
    <lineage>
        <taxon>Bacteria</taxon>
        <taxon>Pseudomonadati</taxon>
        <taxon>Pseudomonadota</taxon>
        <taxon>Gammaproteobacteria</taxon>
        <taxon>Oceanospirillales</taxon>
        <taxon>Halomonadaceae</taxon>
        <taxon>Bisbaumannia</taxon>
    </lineage>
</organism>
<dbReference type="InterPro" id="IPR015942">
    <property type="entry name" value="Asp/Glu/hydantoin_racemase"/>
</dbReference>
<protein>
    <submittedName>
        <fullName evidence="2">Asp/Glu racemase</fullName>
    </submittedName>
</protein>
<dbReference type="PANTHER" id="PTHR28047:SF5">
    <property type="entry name" value="PROTEIN DCG1"/>
    <property type="match status" value="1"/>
</dbReference>
<dbReference type="EMBL" id="BJUK01000020">
    <property type="protein sequence ID" value="GEK47740.1"/>
    <property type="molecule type" value="Genomic_DNA"/>
</dbReference>